<comment type="caution">
    <text evidence="1">The sequence shown here is derived from an EMBL/GenBank/DDBJ whole genome shotgun (WGS) entry which is preliminary data.</text>
</comment>
<organism evidence="1 2">
    <name type="scientific">Catharanthus roseus</name>
    <name type="common">Madagascar periwinkle</name>
    <name type="synonym">Vinca rosea</name>
    <dbReference type="NCBI Taxonomy" id="4058"/>
    <lineage>
        <taxon>Eukaryota</taxon>
        <taxon>Viridiplantae</taxon>
        <taxon>Streptophyta</taxon>
        <taxon>Embryophyta</taxon>
        <taxon>Tracheophyta</taxon>
        <taxon>Spermatophyta</taxon>
        <taxon>Magnoliopsida</taxon>
        <taxon>eudicotyledons</taxon>
        <taxon>Gunneridae</taxon>
        <taxon>Pentapetalae</taxon>
        <taxon>asterids</taxon>
        <taxon>lamiids</taxon>
        <taxon>Gentianales</taxon>
        <taxon>Apocynaceae</taxon>
        <taxon>Rauvolfioideae</taxon>
        <taxon>Vinceae</taxon>
        <taxon>Catharanthinae</taxon>
        <taxon>Catharanthus</taxon>
    </lineage>
</organism>
<reference evidence="2" key="1">
    <citation type="journal article" date="2023" name="Nat. Plants">
        <title>Single-cell RNA sequencing provides a high-resolution roadmap for understanding the multicellular compartmentation of specialized metabolism.</title>
        <authorList>
            <person name="Sun S."/>
            <person name="Shen X."/>
            <person name="Li Y."/>
            <person name="Li Y."/>
            <person name="Wang S."/>
            <person name="Li R."/>
            <person name="Zhang H."/>
            <person name="Shen G."/>
            <person name="Guo B."/>
            <person name="Wei J."/>
            <person name="Xu J."/>
            <person name="St-Pierre B."/>
            <person name="Chen S."/>
            <person name="Sun C."/>
        </authorList>
    </citation>
    <scope>NUCLEOTIDE SEQUENCE [LARGE SCALE GENOMIC DNA]</scope>
</reference>
<evidence type="ECO:0000313" key="1">
    <source>
        <dbReference type="EMBL" id="KAI5680376.1"/>
    </source>
</evidence>
<sequence length="166" mass="18913">MDWLNCVDFCCSMLFEATADSEADSDVNKNMDHALLRDDNGLAEDDALSCSFDDEFDLISTADLEFDQIDEQHEEVIKADDSESENVADDDDDDDEEEQGEFNQIGNGNVVGRKTKKDLNSNWNRGVFTDSDRRLKKLKVCGDSMKQELMNERDKDKLFWETCLAS</sequence>
<dbReference type="EMBL" id="CM044701">
    <property type="protein sequence ID" value="KAI5680376.1"/>
    <property type="molecule type" value="Genomic_DNA"/>
</dbReference>
<dbReference type="Proteomes" id="UP001060085">
    <property type="component" value="Linkage Group LG01"/>
</dbReference>
<gene>
    <name evidence="1" type="ORF">M9H77_01603</name>
</gene>
<name>A0ACC0C630_CATRO</name>
<protein>
    <submittedName>
        <fullName evidence="1">Uncharacterized protein</fullName>
    </submittedName>
</protein>
<evidence type="ECO:0000313" key="2">
    <source>
        <dbReference type="Proteomes" id="UP001060085"/>
    </source>
</evidence>
<keyword evidence="2" id="KW-1185">Reference proteome</keyword>
<proteinExistence type="predicted"/>
<accession>A0ACC0C630</accession>